<dbReference type="EMBL" id="PQ287320">
    <property type="protein sequence ID" value="XHV10515.1"/>
    <property type="molecule type" value="Genomic_DNA"/>
</dbReference>
<name>A0AB74UMI6_9VIRU</name>
<reference evidence="1" key="1">
    <citation type="submission" date="2024-10" db="EMBL/GenBank/DDBJ databases">
        <title>Genetic diversity among independent isolates of the Dolichocephalovirinae subfamily.</title>
        <authorList>
            <person name="Ely B."/>
            <person name="Thomas Q."/>
            <person name="Mohammadi T."/>
        </authorList>
    </citation>
    <scope>NUCLEOTIDE SEQUENCE</scope>
</reference>
<protein>
    <submittedName>
        <fullName evidence="1">Uncharacterized protein</fullName>
    </submittedName>
</protein>
<evidence type="ECO:0000313" key="1">
    <source>
        <dbReference type="EMBL" id="XHV10515.1"/>
    </source>
</evidence>
<sequence length="48" mass="5088">MPADPKSSASGEEKVVYGAKWPFRSPICAIFAQNGPKIPSASPKVVEN</sequence>
<organism evidence="1">
    <name type="scientific">Caulobacter phage BL57</name>
    <dbReference type="NCBI Taxonomy" id="3348355"/>
    <lineage>
        <taxon>Viruses</taxon>
    </lineage>
</organism>
<proteinExistence type="predicted"/>
<accession>A0AB74UMI6</accession>
<gene>
    <name evidence="1" type="ORF">BL57_043c</name>
</gene>